<reference evidence="1 2" key="1">
    <citation type="journal article" date="2021" name="Commun. Biol.">
        <title>The genome of Shorea leprosula (Dipterocarpaceae) highlights the ecological relevance of drought in aseasonal tropical rainforests.</title>
        <authorList>
            <person name="Ng K.K.S."/>
            <person name="Kobayashi M.J."/>
            <person name="Fawcett J.A."/>
            <person name="Hatakeyama M."/>
            <person name="Paape T."/>
            <person name="Ng C.H."/>
            <person name="Ang C.C."/>
            <person name="Tnah L.H."/>
            <person name="Lee C.T."/>
            <person name="Nishiyama T."/>
            <person name="Sese J."/>
            <person name="O'Brien M.J."/>
            <person name="Copetti D."/>
            <person name="Mohd Noor M.I."/>
            <person name="Ong R.C."/>
            <person name="Putra M."/>
            <person name="Sireger I.Z."/>
            <person name="Indrioko S."/>
            <person name="Kosugi Y."/>
            <person name="Izuno A."/>
            <person name="Isagi Y."/>
            <person name="Lee S.L."/>
            <person name="Shimizu K.K."/>
        </authorList>
    </citation>
    <scope>NUCLEOTIDE SEQUENCE [LARGE SCALE GENOMIC DNA]</scope>
    <source>
        <strain evidence="1">214</strain>
    </source>
</reference>
<accession>A0AAV5JD09</accession>
<organism evidence="1 2">
    <name type="scientific">Rubroshorea leprosula</name>
    <dbReference type="NCBI Taxonomy" id="152421"/>
    <lineage>
        <taxon>Eukaryota</taxon>
        <taxon>Viridiplantae</taxon>
        <taxon>Streptophyta</taxon>
        <taxon>Embryophyta</taxon>
        <taxon>Tracheophyta</taxon>
        <taxon>Spermatophyta</taxon>
        <taxon>Magnoliopsida</taxon>
        <taxon>eudicotyledons</taxon>
        <taxon>Gunneridae</taxon>
        <taxon>Pentapetalae</taxon>
        <taxon>rosids</taxon>
        <taxon>malvids</taxon>
        <taxon>Malvales</taxon>
        <taxon>Dipterocarpaceae</taxon>
        <taxon>Rubroshorea</taxon>
    </lineage>
</organism>
<evidence type="ECO:0000313" key="1">
    <source>
        <dbReference type="EMBL" id="GKV09299.1"/>
    </source>
</evidence>
<protein>
    <submittedName>
        <fullName evidence="1">Uncharacterized protein</fullName>
    </submittedName>
</protein>
<proteinExistence type="predicted"/>
<gene>
    <name evidence="1" type="ORF">SLEP1_g20821</name>
</gene>
<evidence type="ECO:0000313" key="2">
    <source>
        <dbReference type="Proteomes" id="UP001054252"/>
    </source>
</evidence>
<comment type="caution">
    <text evidence="1">The sequence shown here is derived from an EMBL/GenBank/DDBJ whole genome shotgun (WGS) entry which is preliminary data.</text>
</comment>
<sequence length="66" mass="6831">MLQRVSAATPCHGLGMYAANSCQVRLLGVPCRTSTCVHARAHAPVGAVAATPCHDGLNLDPRTHAP</sequence>
<name>A0AAV5JD09_9ROSI</name>
<dbReference type="Proteomes" id="UP001054252">
    <property type="component" value="Unassembled WGS sequence"/>
</dbReference>
<keyword evidence="2" id="KW-1185">Reference proteome</keyword>
<dbReference type="AlphaFoldDB" id="A0AAV5JD09"/>
<dbReference type="EMBL" id="BPVZ01000030">
    <property type="protein sequence ID" value="GKV09299.1"/>
    <property type="molecule type" value="Genomic_DNA"/>
</dbReference>